<name>S9VZ36_9TRYP</name>
<keyword evidence="1" id="KW-0472">Membrane</keyword>
<keyword evidence="1" id="KW-0812">Transmembrane</keyword>
<accession>S9VZ36</accession>
<organism evidence="2 3">
    <name type="scientific">Strigomonas culicis</name>
    <dbReference type="NCBI Taxonomy" id="28005"/>
    <lineage>
        <taxon>Eukaryota</taxon>
        <taxon>Discoba</taxon>
        <taxon>Euglenozoa</taxon>
        <taxon>Kinetoplastea</taxon>
        <taxon>Metakinetoplastina</taxon>
        <taxon>Trypanosomatida</taxon>
        <taxon>Trypanosomatidae</taxon>
        <taxon>Strigomonadinae</taxon>
        <taxon>Strigomonas</taxon>
    </lineage>
</organism>
<dbReference type="OrthoDB" id="274860at2759"/>
<gene>
    <name evidence="2" type="ORF">STCU_02832</name>
</gene>
<evidence type="ECO:0000256" key="1">
    <source>
        <dbReference type="SAM" id="Phobius"/>
    </source>
</evidence>
<evidence type="ECO:0000313" key="3">
    <source>
        <dbReference type="Proteomes" id="UP000015354"/>
    </source>
</evidence>
<proteinExistence type="predicted"/>
<feature type="transmembrane region" description="Helical" evidence="1">
    <location>
        <begin position="105"/>
        <end position="125"/>
    </location>
</feature>
<reference evidence="2 3" key="1">
    <citation type="journal article" date="2013" name="PLoS ONE">
        <title>Predicting the Proteins of Angomonas deanei, Strigomonas culicis and Their Respective Endosymbionts Reveals New Aspects of the Trypanosomatidae Family.</title>
        <authorList>
            <person name="Motta M.C."/>
            <person name="Martins A.C."/>
            <person name="de Souza S.S."/>
            <person name="Catta-Preta C.M."/>
            <person name="Silva R."/>
            <person name="Klein C.C."/>
            <person name="de Almeida L.G."/>
            <person name="de Lima Cunha O."/>
            <person name="Ciapina L.P."/>
            <person name="Brocchi M."/>
            <person name="Colabardini A.C."/>
            <person name="de Araujo Lima B."/>
            <person name="Machado C.R."/>
            <person name="de Almeida Soares C.M."/>
            <person name="Probst C.M."/>
            <person name="de Menezes C.B."/>
            <person name="Thompson C.E."/>
            <person name="Bartholomeu D.C."/>
            <person name="Gradia D.F."/>
            <person name="Pavoni D.P."/>
            <person name="Grisard E.C."/>
            <person name="Fantinatti-Garboggini F."/>
            <person name="Marchini F.K."/>
            <person name="Rodrigues-Luiz G.F."/>
            <person name="Wagner G."/>
            <person name="Goldman G.H."/>
            <person name="Fietto J.L."/>
            <person name="Elias M.C."/>
            <person name="Goldman M.H."/>
            <person name="Sagot M.F."/>
            <person name="Pereira M."/>
            <person name="Stoco P.H."/>
            <person name="de Mendonca-Neto R.P."/>
            <person name="Teixeira S.M."/>
            <person name="Maciel T.E."/>
            <person name="de Oliveira Mendes T.A."/>
            <person name="Urmenyi T.P."/>
            <person name="de Souza W."/>
            <person name="Schenkman S."/>
            <person name="de Vasconcelos A.T."/>
        </authorList>
    </citation>
    <scope>NUCLEOTIDE SEQUENCE [LARGE SCALE GENOMIC DNA]</scope>
</reference>
<keyword evidence="3" id="KW-1185">Reference proteome</keyword>
<protein>
    <submittedName>
        <fullName evidence="2">Uncharacterized protein</fullName>
    </submittedName>
</protein>
<dbReference type="AlphaFoldDB" id="S9VZ36"/>
<evidence type="ECO:0000313" key="2">
    <source>
        <dbReference type="EMBL" id="EPY32396.1"/>
    </source>
</evidence>
<dbReference type="EMBL" id="ATMH01002832">
    <property type="protein sequence ID" value="EPY32396.1"/>
    <property type="molecule type" value="Genomic_DNA"/>
</dbReference>
<feature type="transmembrane region" description="Helical" evidence="1">
    <location>
        <begin position="77"/>
        <end position="93"/>
    </location>
</feature>
<dbReference type="Proteomes" id="UP000015354">
    <property type="component" value="Unassembled WGS sequence"/>
</dbReference>
<keyword evidence="1" id="KW-1133">Transmembrane helix</keyword>
<comment type="caution">
    <text evidence="2">The sequence shown here is derived from an EMBL/GenBank/DDBJ whole genome shotgun (WGS) entry which is preliminary data.</text>
</comment>
<sequence>MSGSFALRKLLFADSEDGDVARRGYHFSGSYEPLMYTGSRLDHPSVIAPKSGFRITSLCLGTCLLGCLLMKRRNKEKWWFGLFFICGMYYNALKAQKVGNGLVGHQAGFFAAGMGAVGSGCRLVLRSGSRRANSTALAVFMSLMWYEIGRYHLWSEHANEFRREVTPERSFELLSEFVPEHIEVEFIPYRELS</sequence>